<dbReference type="InterPro" id="IPR014729">
    <property type="entry name" value="Rossmann-like_a/b/a_fold"/>
</dbReference>
<feature type="binding site" evidence="5">
    <location>
        <begin position="363"/>
        <end position="370"/>
    </location>
    <ligand>
        <name>FAD</name>
        <dbReference type="ChEBI" id="CHEBI:57692"/>
    </ligand>
</feature>
<keyword evidence="4" id="KW-0411">Iron-sulfur</keyword>
<dbReference type="Proteomes" id="UP000006866">
    <property type="component" value="Chromosome"/>
</dbReference>
<dbReference type="eggNOG" id="COG2025">
    <property type="taxonomic scope" value="Bacteria"/>
</dbReference>
<dbReference type="Gene3D" id="3.30.70.20">
    <property type="match status" value="2"/>
</dbReference>
<evidence type="ECO:0000256" key="3">
    <source>
        <dbReference type="ARBA" id="ARBA00023004"/>
    </source>
</evidence>
<organism evidence="7 9">
    <name type="scientific">Halanaerobium praevalens (strain ATCC 33744 / DSM 2228 / GSL)</name>
    <dbReference type="NCBI Taxonomy" id="572479"/>
    <lineage>
        <taxon>Bacteria</taxon>
        <taxon>Bacillati</taxon>
        <taxon>Bacillota</taxon>
        <taxon>Clostridia</taxon>
        <taxon>Halanaerobiales</taxon>
        <taxon>Halanaerobiaceae</taxon>
        <taxon>Halanaerobium</taxon>
    </lineage>
</organism>
<dbReference type="GO" id="GO:0051536">
    <property type="term" value="F:iron-sulfur cluster binding"/>
    <property type="evidence" value="ECO:0007669"/>
    <property type="project" value="UniProtKB-KW"/>
</dbReference>
<dbReference type="GO" id="GO:0033539">
    <property type="term" value="P:fatty acid beta-oxidation using acyl-CoA dehydrogenase"/>
    <property type="evidence" value="ECO:0007669"/>
    <property type="project" value="TreeGrafter"/>
</dbReference>
<protein>
    <submittedName>
        <fullName evidence="7">Electron transfer flavoprotein alpha subunit</fullName>
    </submittedName>
</protein>
<dbReference type="CDD" id="cd01715">
    <property type="entry name" value="ETF_alpha"/>
    <property type="match status" value="1"/>
</dbReference>
<comment type="similarity">
    <text evidence="1">Belongs to the ETF alpha-subunit/FixB family.</text>
</comment>
<dbReference type="PANTHER" id="PTHR43153:SF1">
    <property type="entry name" value="ELECTRON TRANSFER FLAVOPROTEIN SUBUNIT ALPHA, MITOCHONDRIAL"/>
    <property type="match status" value="1"/>
</dbReference>
<dbReference type="Pfam" id="PF00766">
    <property type="entry name" value="ETF_alpha"/>
    <property type="match status" value="1"/>
</dbReference>
<dbReference type="EMBL" id="CP002175">
    <property type="protein sequence ID" value="ADO77672.1"/>
    <property type="molecule type" value="Genomic_DNA"/>
</dbReference>
<dbReference type="RefSeq" id="WP_014552307.1">
    <property type="nucleotide sequence ID" value="NC_017455.1"/>
</dbReference>
<dbReference type="Pfam" id="PF01012">
    <property type="entry name" value="ETF"/>
    <property type="match status" value="1"/>
</dbReference>
<dbReference type="KEGG" id="hpk:Hprae_0114"/>
<evidence type="ECO:0000256" key="5">
    <source>
        <dbReference type="PIRSR" id="PIRSR000089-1"/>
    </source>
</evidence>
<accession>E3DM13</accession>
<dbReference type="InterPro" id="IPR029035">
    <property type="entry name" value="DHS-like_NAD/FAD-binding_dom"/>
</dbReference>
<dbReference type="HOGENOM" id="CLU_034178_1_1_9"/>
<keyword evidence="9" id="KW-1185">Reference proteome</keyword>
<dbReference type="Pfam" id="PF13237">
    <property type="entry name" value="Fer4_10"/>
    <property type="match status" value="1"/>
</dbReference>
<dbReference type="InterPro" id="IPR014731">
    <property type="entry name" value="ETF_asu_C"/>
</dbReference>
<feature type="binding site" evidence="5">
    <location>
        <position position="307"/>
    </location>
    <ligand>
        <name>FAD</name>
        <dbReference type="ChEBI" id="CHEBI:57692"/>
    </ligand>
</feature>
<evidence type="ECO:0000256" key="1">
    <source>
        <dbReference type="ARBA" id="ARBA00005817"/>
    </source>
</evidence>
<dbReference type="SMART" id="SM00893">
    <property type="entry name" value="ETF"/>
    <property type="match status" value="1"/>
</dbReference>
<dbReference type="OrthoDB" id="9770286at2"/>
<name>E3DM13_HALPG</name>
<dbReference type="InterPro" id="IPR014730">
    <property type="entry name" value="ETF_a/b_N"/>
</dbReference>
<feature type="binding site" evidence="5">
    <location>
        <begin position="346"/>
        <end position="350"/>
    </location>
    <ligand>
        <name>FAD</name>
        <dbReference type="ChEBI" id="CHEBI:57692"/>
    </ligand>
</feature>
<dbReference type="KEGG" id="hpk:Hprae_1545"/>
<dbReference type="SUPFAM" id="SSF54862">
    <property type="entry name" value="4Fe-4S ferredoxins"/>
    <property type="match status" value="1"/>
</dbReference>
<dbReference type="EMBL" id="CP002175">
    <property type="protein sequence ID" value="ADO76272.1"/>
    <property type="molecule type" value="Genomic_DNA"/>
</dbReference>
<reference evidence="9" key="1">
    <citation type="submission" date="2010-10" db="EMBL/GenBank/DDBJ databases">
        <title>The complete genome of Halanaerobium praevalens DSM 2228.</title>
        <authorList>
            <consortium name="US DOE Joint Genome Institute (JGI-PGF)"/>
            <person name="Lucas S."/>
            <person name="Copeland A."/>
            <person name="Lapidus A."/>
            <person name="Glavina del Rio T."/>
            <person name="Dalin E."/>
            <person name="Tice H."/>
            <person name="Bruce D."/>
            <person name="Goodwin L."/>
            <person name="Pitluck S."/>
            <person name="Kyrpides N."/>
            <person name="Mavromatis K."/>
            <person name="Ivanova N."/>
            <person name="Ovchinnikova G."/>
            <person name="Chertkov O."/>
            <person name="Detter J.C."/>
            <person name="Han C."/>
            <person name="Larimer F."/>
            <person name="Land M."/>
            <person name="Hauser L."/>
            <person name="Markowitz V."/>
            <person name="Cheng J.-F."/>
            <person name="Hugenholtz P."/>
            <person name="Woyke T."/>
            <person name="Wu D."/>
            <person name="Tindall B."/>
            <person name="Pomrenke H.G."/>
            <person name="Brambilla E."/>
            <person name="Klenk H.-P."/>
            <person name="Eisen J.A."/>
        </authorList>
    </citation>
    <scope>NUCLEOTIDE SEQUENCE [LARGE SCALE GENOMIC DNA]</scope>
    <source>
        <strain evidence="9">ATCC 33744 / DSM 2228 / GSL</strain>
    </source>
</reference>
<dbReference type="SUPFAM" id="SSF52402">
    <property type="entry name" value="Adenine nucleotide alpha hydrolases-like"/>
    <property type="match status" value="1"/>
</dbReference>
<dbReference type="SUPFAM" id="SSF52467">
    <property type="entry name" value="DHS-like NAD/FAD-binding domain"/>
    <property type="match status" value="1"/>
</dbReference>
<reference evidence="7 9" key="2">
    <citation type="journal article" date="2011" name="Stand. Genomic Sci.">
        <title>Complete genome sequence of the extremely halophilic Halanaerobium praevalens type strain (GSL).</title>
        <authorList>
            <person name="Ivanova N."/>
            <person name="Sikorski J."/>
            <person name="Chertkov O."/>
            <person name="Nolan M."/>
            <person name="Lucas S."/>
            <person name="Hammon N."/>
            <person name="Deshpande S."/>
            <person name="Cheng J.F."/>
            <person name="Tapia R."/>
            <person name="Han C."/>
            <person name="Goodwin L."/>
            <person name="Pitluck S."/>
            <person name="Huntemann M."/>
            <person name="Liolios K."/>
            <person name="Pagani I."/>
            <person name="Mavromatis K."/>
            <person name="Ovchinikova G."/>
            <person name="Pati A."/>
            <person name="Chen A."/>
            <person name="Palaniappan K."/>
            <person name="Land M."/>
            <person name="Hauser L."/>
            <person name="Brambilla E.M."/>
            <person name="Kannan K.P."/>
            <person name="Rohde M."/>
            <person name="Tindall B.J."/>
            <person name="Goker M."/>
            <person name="Detter J.C."/>
            <person name="Woyke T."/>
            <person name="Bristow J."/>
            <person name="Eisen J.A."/>
            <person name="Markowitz V."/>
            <person name="Hugenholtz P."/>
            <person name="Kyrpides N.C."/>
            <person name="Klenk H.P."/>
            <person name="Lapidus A."/>
        </authorList>
    </citation>
    <scope>NUCLEOTIDE SEQUENCE [LARGE SCALE GENOMIC DNA]</scope>
    <source>
        <strain evidence="9">ATCC 33744 / DSM 2228 / GSL</strain>
        <strain evidence="7">DSM 2228</strain>
    </source>
</reference>
<keyword evidence="3" id="KW-0408">Iron</keyword>
<dbReference type="PANTHER" id="PTHR43153">
    <property type="entry name" value="ELECTRON TRANSFER FLAVOPROTEIN ALPHA"/>
    <property type="match status" value="1"/>
</dbReference>
<dbReference type="Gene3D" id="3.40.50.1220">
    <property type="entry name" value="TPP-binding domain"/>
    <property type="match status" value="1"/>
</dbReference>
<proteinExistence type="inferred from homology"/>
<feature type="domain" description="4Fe-4S ferredoxin-type" evidence="6">
    <location>
        <begin position="1"/>
        <end position="29"/>
    </location>
</feature>
<evidence type="ECO:0000313" key="7">
    <source>
        <dbReference type="EMBL" id="ADO76272.1"/>
    </source>
</evidence>
<evidence type="ECO:0000256" key="4">
    <source>
        <dbReference type="ARBA" id="ARBA00023014"/>
    </source>
</evidence>
<dbReference type="PATRIC" id="fig|572479.3.peg.117"/>
<dbReference type="InterPro" id="IPR033947">
    <property type="entry name" value="ETF_alpha_N"/>
</dbReference>
<dbReference type="STRING" id="572479.Hprae_0114"/>
<dbReference type="PIRSF" id="PIRSF000089">
    <property type="entry name" value="Electra_flavoP_a"/>
    <property type="match status" value="1"/>
</dbReference>
<keyword evidence="5" id="KW-0274">FAD</keyword>
<evidence type="ECO:0000259" key="6">
    <source>
        <dbReference type="PROSITE" id="PS51379"/>
    </source>
</evidence>
<dbReference type="AlphaFoldDB" id="E3DM13"/>
<dbReference type="InterPro" id="IPR001308">
    <property type="entry name" value="ETF_a/FixB"/>
</dbReference>
<feature type="binding site" evidence="5">
    <location>
        <position position="384"/>
    </location>
    <ligand>
        <name>FAD</name>
        <dbReference type="ChEBI" id="CHEBI:57692"/>
    </ligand>
</feature>
<dbReference type="PROSITE" id="PS51379">
    <property type="entry name" value="4FE4S_FER_2"/>
    <property type="match status" value="2"/>
</dbReference>
<dbReference type="GO" id="GO:0050660">
    <property type="term" value="F:flavin adenine dinucleotide binding"/>
    <property type="evidence" value="ECO:0007669"/>
    <property type="project" value="InterPro"/>
</dbReference>
<feature type="binding site" evidence="5">
    <location>
        <begin position="332"/>
        <end position="333"/>
    </location>
    <ligand>
        <name>FAD</name>
        <dbReference type="ChEBI" id="CHEBI:57692"/>
    </ligand>
</feature>
<dbReference type="InterPro" id="IPR017900">
    <property type="entry name" value="4Fe4S_Fe_S_CS"/>
</dbReference>
<dbReference type="GO" id="GO:0046872">
    <property type="term" value="F:metal ion binding"/>
    <property type="evidence" value="ECO:0007669"/>
    <property type="project" value="UniProtKB-KW"/>
</dbReference>
<keyword evidence="5" id="KW-0285">Flavoprotein</keyword>
<evidence type="ECO:0000313" key="8">
    <source>
        <dbReference type="EMBL" id="ADO77672.1"/>
    </source>
</evidence>
<evidence type="ECO:0000313" key="9">
    <source>
        <dbReference type="Proteomes" id="UP000006866"/>
    </source>
</evidence>
<dbReference type="GO" id="GO:0009055">
    <property type="term" value="F:electron transfer activity"/>
    <property type="evidence" value="ECO:0007669"/>
    <property type="project" value="InterPro"/>
</dbReference>
<feature type="domain" description="4Fe-4S ferredoxin-type" evidence="6">
    <location>
        <begin position="31"/>
        <end position="58"/>
    </location>
</feature>
<comment type="cofactor">
    <cofactor evidence="5">
        <name>FAD</name>
        <dbReference type="ChEBI" id="CHEBI:57692"/>
    </cofactor>
    <text evidence="5">Binds 1 FAD per dimer.</text>
</comment>
<dbReference type="Gene3D" id="3.40.50.620">
    <property type="entry name" value="HUPs"/>
    <property type="match status" value="1"/>
</dbReference>
<dbReference type="InterPro" id="IPR017896">
    <property type="entry name" value="4Fe4S_Fe-S-bd"/>
</dbReference>
<keyword evidence="2" id="KW-0479">Metal-binding</keyword>
<dbReference type="PROSITE" id="PS00198">
    <property type="entry name" value="4FE4S_FER_1"/>
    <property type="match status" value="1"/>
</dbReference>
<sequence>MLNIFEDKCVGCGVCVTSCPFDALKMENDIAVVDTEKCTMCGICVKKCNFDAMEIDKEETGEKQDISGYKGVWVLAEQRGNKLLDVSFELCSEGRKLADELGTSLSVIVLGSDVKEEAKELFAYKADNVYIVEDEELKDYRTETYTAVICDLINEFKPEIVLLGATHNGRDLGPRISARLDTGLTADCTKLEIDKERNILLQTRPAFGGNLMATIICPDHRPQMSTVRPGVMEKAEPDHSKTGEIEEIEVEINAENVNSQITDSGKIINLKSDLSDIDIFTTIKEIVKEAKASVNLEDADIIVSGGRGVGSPENFELIEELATVLGGEVGASRAVVDEGWIEKPHQVGQTGKTVKPKVYFACGISGAIQHKAGMENSNLIIAINTDQDAPIFEICDYGLVGDLKKIVPLLSKAFAELK</sequence>
<evidence type="ECO:0000256" key="2">
    <source>
        <dbReference type="ARBA" id="ARBA00022723"/>
    </source>
</evidence>
<gene>
    <name evidence="7" type="ordered locus">Hprae_0114</name>
    <name evidence="8" type="ordered locus">Hprae_1545</name>
</gene>